<comment type="caution">
    <text evidence="4">The sequence shown here is derived from an EMBL/GenBank/DDBJ whole genome shotgun (WGS) entry which is preliminary data.</text>
</comment>
<evidence type="ECO:0000313" key="5">
    <source>
        <dbReference type="Proteomes" id="UP000545286"/>
    </source>
</evidence>
<dbReference type="GO" id="GO:0000166">
    <property type="term" value="F:nucleotide binding"/>
    <property type="evidence" value="ECO:0007669"/>
    <property type="project" value="InterPro"/>
</dbReference>
<keyword evidence="5" id="KW-1185">Reference proteome</keyword>
<feature type="domain" description="Gfo/Idh/MocA-like oxidoreductase N-terminal" evidence="2">
    <location>
        <begin position="2"/>
        <end position="116"/>
    </location>
</feature>
<evidence type="ECO:0000259" key="2">
    <source>
        <dbReference type="Pfam" id="PF01408"/>
    </source>
</evidence>
<dbReference type="InterPro" id="IPR000683">
    <property type="entry name" value="Gfo/Idh/MocA-like_OxRdtase_N"/>
</dbReference>
<gene>
    <name evidence="4" type="ORF">FHX72_002293</name>
</gene>
<dbReference type="Proteomes" id="UP000545286">
    <property type="component" value="Unassembled WGS sequence"/>
</dbReference>
<dbReference type="EMBL" id="JACHWJ010000003">
    <property type="protein sequence ID" value="MBB2958148.1"/>
    <property type="molecule type" value="Genomic_DNA"/>
</dbReference>
<name>A0A7W4UPJ1_9MICO</name>
<evidence type="ECO:0000259" key="3">
    <source>
        <dbReference type="Pfam" id="PF22725"/>
    </source>
</evidence>
<protein>
    <submittedName>
        <fullName evidence="4">Putative dehydrogenase</fullName>
    </submittedName>
</protein>
<dbReference type="Pfam" id="PF22725">
    <property type="entry name" value="GFO_IDH_MocA_C3"/>
    <property type="match status" value="1"/>
</dbReference>
<evidence type="ECO:0000313" key="4">
    <source>
        <dbReference type="EMBL" id="MBB2958148.1"/>
    </source>
</evidence>
<feature type="domain" description="GFO/IDH/MocA-like oxidoreductase" evidence="3">
    <location>
        <begin position="137"/>
        <end position="246"/>
    </location>
</feature>
<keyword evidence="1" id="KW-0520">NAD</keyword>
<dbReference type="InterPro" id="IPR036291">
    <property type="entry name" value="NAD(P)-bd_dom_sf"/>
</dbReference>
<organism evidence="4 5">
    <name type="scientific">Pseudoclavibacter helvolus</name>
    <dbReference type="NCBI Taxonomy" id="255205"/>
    <lineage>
        <taxon>Bacteria</taxon>
        <taxon>Bacillati</taxon>
        <taxon>Actinomycetota</taxon>
        <taxon>Actinomycetes</taxon>
        <taxon>Micrococcales</taxon>
        <taxon>Microbacteriaceae</taxon>
        <taxon>Pseudoclavibacter</taxon>
    </lineage>
</organism>
<dbReference type="Gene3D" id="3.30.360.10">
    <property type="entry name" value="Dihydrodipicolinate Reductase, domain 2"/>
    <property type="match status" value="1"/>
</dbReference>
<accession>A0A7W4UPJ1</accession>
<proteinExistence type="predicted"/>
<dbReference type="PANTHER" id="PTHR43054">
    <property type="match status" value="1"/>
</dbReference>
<reference evidence="4 5" key="1">
    <citation type="submission" date="2020-08" db="EMBL/GenBank/DDBJ databases">
        <title>Sequencing the genomes of 1000 actinobacteria strains.</title>
        <authorList>
            <person name="Klenk H.-P."/>
        </authorList>
    </citation>
    <scope>NUCLEOTIDE SEQUENCE [LARGE SCALE GENOMIC DNA]</scope>
    <source>
        <strain evidence="4 5">DSM 20419</strain>
    </source>
</reference>
<dbReference type="SUPFAM" id="SSF55347">
    <property type="entry name" value="Glyceraldehyde-3-phosphate dehydrogenase-like, C-terminal domain"/>
    <property type="match status" value="1"/>
</dbReference>
<dbReference type="PANTHER" id="PTHR43054:SF1">
    <property type="entry name" value="SCYLLO-INOSITOL 2-DEHYDROGENASE (NADP(+)) IOLU"/>
    <property type="match status" value="1"/>
</dbReference>
<dbReference type="RefSeq" id="WP_183625076.1">
    <property type="nucleotide sequence ID" value="NZ_JACHWJ010000003.1"/>
</dbReference>
<sequence>MRLAVIGAGQIVAEFLPHATEVPGLELAAIQGRRREHLETLQEQFGIERVYTDLDECLADASIDTVWVALPNSLHFEVSRQALEAGKHVICEKPFVLEESELEELRALATARDLILIEAITTQYLANYRWIKENLDRVGKVKLIQSDYSQYSSRYNAFREGTVLPAFDPAQGGGALMDLGIYAIHFVVGLLGRPLKVTYTANVQRGVDTSGVLVLDYGDTTAVCVCAKDSAGPIRSKIQGEDGWIVVDGSPNVMASVTHAANGGDAEHVDLTKYPHRMVEEFLEFERIIREHDTAERDRRLDHSADVLSVVTTARAATSTATQEETE</sequence>
<dbReference type="Gene3D" id="3.40.50.720">
    <property type="entry name" value="NAD(P)-binding Rossmann-like Domain"/>
    <property type="match status" value="1"/>
</dbReference>
<dbReference type="InterPro" id="IPR055170">
    <property type="entry name" value="GFO_IDH_MocA-like_dom"/>
</dbReference>
<evidence type="ECO:0000256" key="1">
    <source>
        <dbReference type="ARBA" id="ARBA00023027"/>
    </source>
</evidence>
<dbReference type="SUPFAM" id="SSF51735">
    <property type="entry name" value="NAD(P)-binding Rossmann-fold domains"/>
    <property type="match status" value="1"/>
</dbReference>
<dbReference type="Pfam" id="PF01408">
    <property type="entry name" value="GFO_IDH_MocA"/>
    <property type="match status" value="1"/>
</dbReference>
<dbReference type="AlphaFoldDB" id="A0A7W4UPJ1"/>